<reference evidence="1" key="1">
    <citation type="submission" date="2018-05" db="EMBL/GenBank/DDBJ databases">
        <authorList>
            <person name="Lanie J.A."/>
            <person name="Ng W.-L."/>
            <person name="Kazmierczak K.M."/>
            <person name="Andrzejewski T.M."/>
            <person name="Davidsen T.M."/>
            <person name="Wayne K.J."/>
            <person name="Tettelin H."/>
            <person name="Glass J.I."/>
            <person name="Rusch D."/>
            <person name="Podicherti R."/>
            <person name="Tsui H.-C.T."/>
            <person name="Winkler M.E."/>
        </authorList>
    </citation>
    <scope>NUCLEOTIDE SEQUENCE</scope>
</reference>
<protein>
    <recommendedName>
        <fullName evidence="2">VOC domain-containing protein</fullName>
    </recommendedName>
</protein>
<accession>A0A381W1E4</accession>
<feature type="non-terminal residue" evidence="1">
    <location>
        <position position="1"/>
    </location>
</feature>
<dbReference type="AlphaFoldDB" id="A0A381W1E4"/>
<proteinExistence type="predicted"/>
<evidence type="ECO:0000313" key="1">
    <source>
        <dbReference type="EMBL" id="SVA46369.1"/>
    </source>
</evidence>
<evidence type="ECO:0008006" key="2">
    <source>
        <dbReference type="Google" id="ProtNLM"/>
    </source>
</evidence>
<name>A0A381W1E4_9ZZZZ</name>
<gene>
    <name evidence="1" type="ORF">METZ01_LOCUS99223</name>
</gene>
<sequence length="44" mass="4723">EGSTFPKIPAINSRIGIDQQPGYVQILATDSEGNALLFTEYPGN</sequence>
<organism evidence="1">
    <name type="scientific">marine metagenome</name>
    <dbReference type="NCBI Taxonomy" id="408172"/>
    <lineage>
        <taxon>unclassified sequences</taxon>
        <taxon>metagenomes</taxon>
        <taxon>ecological metagenomes</taxon>
    </lineage>
</organism>
<dbReference type="EMBL" id="UINC01010423">
    <property type="protein sequence ID" value="SVA46369.1"/>
    <property type="molecule type" value="Genomic_DNA"/>
</dbReference>